<accession>K0SU94</accession>
<reference evidence="2 3" key="1">
    <citation type="journal article" date="2012" name="Genome Biol.">
        <title>Genome and low-iron response of an oceanic diatom adapted to chronic iron limitation.</title>
        <authorList>
            <person name="Lommer M."/>
            <person name="Specht M."/>
            <person name="Roy A.S."/>
            <person name="Kraemer L."/>
            <person name="Andreson R."/>
            <person name="Gutowska M.A."/>
            <person name="Wolf J."/>
            <person name="Bergner S.V."/>
            <person name="Schilhabel M.B."/>
            <person name="Klostermeier U.C."/>
            <person name="Beiko R.G."/>
            <person name="Rosenstiel P."/>
            <person name="Hippler M."/>
            <person name="Laroche J."/>
        </authorList>
    </citation>
    <scope>NUCLEOTIDE SEQUENCE [LARGE SCALE GENOMIC DNA]</scope>
    <source>
        <strain evidence="2 3">CCMP1005</strain>
    </source>
</reference>
<feature type="region of interest" description="Disordered" evidence="1">
    <location>
        <begin position="178"/>
        <end position="204"/>
    </location>
</feature>
<dbReference type="AlphaFoldDB" id="K0SU94"/>
<keyword evidence="3" id="KW-1185">Reference proteome</keyword>
<evidence type="ECO:0000256" key="1">
    <source>
        <dbReference type="SAM" id="MobiDB-lite"/>
    </source>
</evidence>
<organism evidence="2 3">
    <name type="scientific">Thalassiosira oceanica</name>
    <name type="common">Marine diatom</name>
    <dbReference type="NCBI Taxonomy" id="159749"/>
    <lineage>
        <taxon>Eukaryota</taxon>
        <taxon>Sar</taxon>
        <taxon>Stramenopiles</taxon>
        <taxon>Ochrophyta</taxon>
        <taxon>Bacillariophyta</taxon>
        <taxon>Coscinodiscophyceae</taxon>
        <taxon>Thalassiosirophycidae</taxon>
        <taxon>Thalassiosirales</taxon>
        <taxon>Thalassiosiraceae</taxon>
        <taxon>Thalassiosira</taxon>
    </lineage>
</organism>
<dbReference type="Proteomes" id="UP000266841">
    <property type="component" value="Unassembled WGS sequence"/>
</dbReference>
<sequence length="204" mass="22252">IQFLEFPVADREQVVFLLLLPRALAGAVARLIAAVRIAVERRAVEEVAEAIEVALVREVRRAGPFDGDLGEVVVPVQRGEGAYLALVAVGSRDSRGVARVARPTHFCGIVWYGGDQPVRNRPARTPTRPTGRHGRPPKDDIDGQTVDVGGNNADAQQRCACGRDSEGLRSAGEELFQRIRSSRSQRRDRPDYPMGRNPGIVVVT</sequence>
<proteinExistence type="predicted"/>
<name>K0SU94_THAOC</name>
<feature type="non-terminal residue" evidence="2">
    <location>
        <position position="1"/>
    </location>
</feature>
<dbReference type="EMBL" id="AGNL01019465">
    <property type="protein sequence ID" value="EJK61812.1"/>
    <property type="molecule type" value="Genomic_DNA"/>
</dbReference>
<gene>
    <name evidence="2" type="ORF">THAOC_17632</name>
</gene>
<feature type="compositionally biased region" description="Low complexity" evidence="1">
    <location>
        <begin position="118"/>
        <end position="129"/>
    </location>
</feature>
<evidence type="ECO:0000313" key="3">
    <source>
        <dbReference type="Proteomes" id="UP000266841"/>
    </source>
</evidence>
<protein>
    <submittedName>
        <fullName evidence="2">Uncharacterized protein</fullName>
    </submittedName>
</protein>
<evidence type="ECO:0000313" key="2">
    <source>
        <dbReference type="EMBL" id="EJK61812.1"/>
    </source>
</evidence>
<feature type="region of interest" description="Disordered" evidence="1">
    <location>
        <begin position="118"/>
        <end position="154"/>
    </location>
</feature>
<comment type="caution">
    <text evidence="2">The sequence shown here is derived from an EMBL/GenBank/DDBJ whole genome shotgun (WGS) entry which is preliminary data.</text>
</comment>